<dbReference type="STRING" id="660025.F9G0T6"/>
<comment type="caution">
    <text evidence="1">The sequence shown here is derived from an EMBL/GenBank/DDBJ whole genome shotgun (WGS) entry which is preliminary data.</text>
</comment>
<dbReference type="AlphaFoldDB" id="F9G0T6"/>
<dbReference type="EMBL" id="AFQF01003029">
    <property type="protein sequence ID" value="EGU77221.1"/>
    <property type="molecule type" value="Genomic_DNA"/>
</dbReference>
<evidence type="ECO:0000313" key="1">
    <source>
        <dbReference type="EMBL" id="EGU77221.1"/>
    </source>
</evidence>
<reference evidence="1" key="1">
    <citation type="journal article" date="2012" name="Mol. Plant Microbe Interact.">
        <title>A highly conserved effector in Fusarium oxysporum is required for full virulence on Arabidopsis.</title>
        <authorList>
            <person name="Thatcher L.F."/>
            <person name="Gardiner D.M."/>
            <person name="Kazan K."/>
            <person name="Manners J."/>
        </authorList>
    </citation>
    <scope>NUCLEOTIDE SEQUENCE [LARGE SCALE GENOMIC DNA]</scope>
    <source>
        <strain evidence="1">Fo5176</strain>
    </source>
</reference>
<organism evidence="1">
    <name type="scientific">Fusarium oxysporum (strain Fo5176)</name>
    <name type="common">Fusarium vascular wilt</name>
    <dbReference type="NCBI Taxonomy" id="660025"/>
    <lineage>
        <taxon>Eukaryota</taxon>
        <taxon>Fungi</taxon>
        <taxon>Dikarya</taxon>
        <taxon>Ascomycota</taxon>
        <taxon>Pezizomycotina</taxon>
        <taxon>Sordariomycetes</taxon>
        <taxon>Hypocreomycetidae</taxon>
        <taxon>Hypocreales</taxon>
        <taxon>Nectriaceae</taxon>
        <taxon>Fusarium</taxon>
        <taxon>Fusarium oxysporum species complex</taxon>
    </lineage>
</organism>
<proteinExistence type="predicted"/>
<protein>
    <submittedName>
        <fullName evidence="1">Uncharacterized protein</fullName>
    </submittedName>
</protein>
<sequence length="230" mass="25689">MDTSNNNLQGSEIISNAFQLFPIPVSIPPTSSHYHNHKQLRTQPSVADPCRRLMCVFEKRQPVSPYIIIRSVHSESKRVTELITTRIRAIEPTPTHLPAQRRVSESSKWRNNTVHNTRAMAFADVAEDGDYLRTPSFFGYNELGVEQPCFEHARQDIPGGLLPWDWVASSSGFVTTNSTGFQGSDLSTPDFSQPRNIETPNSLLNQTSLGSMQPSFASYTVQQGGQYMGT</sequence>
<accession>F9G0T6</accession>
<gene>
    <name evidence="1" type="ORF">FOXB_12268</name>
</gene>
<dbReference type="OrthoDB" id="295274at2759"/>
<name>F9G0T6_FUSOF</name>